<dbReference type="eggNOG" id="COG3325">
    <property type="taxonomic scope" value="Bacteria"/>
</dbReference>
<dbReference type="STRING" id="525373.HMPREF0766_13444"/>
<dbReference type="InterPro" id="IPR001579">
    <property type="entry name" value="Glyco_hydro_18_chit_AS"/>
</dbReference>
<keyword evidence="2" id="KW-1185">Reference proteome</keyword>
<dbReference type="PROSITE" id="PS51257">
    <property type="entry name" value="PROKAR_LIPOPROTEIN"/>
    <property type="match status" value="1"/>
</dbReference>
<dbReference type="OrthoDB" id="7183084at2"/>
<dbReference type="SUPFAM" id="SSF51445">
    <property type="entry name" value="(Trans)glycosidases"/>
    <property type="match status" value="1"/>
</dbReference>
<name>D7VR40_SPHSI</name>
<dbReference type="AlphaFoldDB" id="D7VR40"/>
<gene>
    <name evidence="1" type="ORF">HMPREF0766_13444</name>
</gene>
<evidence type="ECO:0000313" key="2">
    <source>
        <dbReference type="Proteomes" id="UP000006258"/>
    </source>
</evidence>
<dbReference type="Pfam" id="PF16141">
    <property type="entry name" value="GH18_BT1044-like"/>
    <property type="match status" value="1"/>
</dbReference>
<dbReference type="EMBL" id="ACHA02000012">
    <property type="protein sequence ID" value="EFK56241.1"/>
    <property type="molecule type" value="Genomic_DNA"/>
</dbReference>
<evidence type="ECO:0008006" key="3">
    <source>
        <dbReference type="Google" id="ProtNLM"/>
    </source>
</evidence>
<protein>
    <recommendedName>
        <fullName evidence="3">Mannosyl-glycoprotein endo-beta-N-acetylglucosaminidase</fullName>
    </recommendedName>
</protein>
<dbReference type="GO" id="GO:0005975">
    <property type="term" value="P:carbohydrate metabolic process"/>
    <property type="evidence" value="ECO:0007669"/>
    <property type="project" value="InterPro"/>
</dbReference>
<dbReference type="Proteomes" id="UP000006258">
    <property type="component" value="Unassembled WGS sequence"/>
</dbReference>
<proteinExistence type="predicted"/>
<dbReference type="GO" id="GO:0004553">
    <property type="term" value="F:hydrolase activity, hydrolyzing O-glycosyl compounds"/>
    <property type="evidence" value="ECO:0007669"/>
    <property type="project" value="InterPro"/>
</dbReference>
<sequence>MCNKNMLSIMNRIIIIIAAIICISMVACEKQNEYIAKEVKTVLQRSDKYYANLRAYKKSDHEIYFGWFGGTGSPGTEGIAGLMDQIPDSVDIVALWGGVPPIGSPAFKSMQKNRELKGTRFVVTMFGSGVEGLMKRNDAALFVKDVMLAIDNVAKAIADTVDKYQIDGFDLDYEPGYGDRSIFGDSGGAYATDDPHTQRLFKSLSKYLGPQSGTGKLLIIDGQSDLGIIPYIDYFMQQSYGSASGSVLQRRMRDFGGPEFPAHKFVPCENFEDLWKTGGVNFNDPQRGIMPSMLGFAYWQPLEGRKGGVGSYHTEYEYPNNPDYKYTRRAIQIMNPAVY</sequence>
<reference evidence="1" key="1">
    <citation type="submission" date="2010-07" db="EMBL/GenBank/DDBJ databases">
        <authorList>
            <person name="Muzny D."/>
            <person name="Qin X."/>
            <person name="Buhay C."/>
            <person name="Dugan-Rocha S."/>
            <person name="Ding Y."/>
            <person name="Chen G."/>
            <person name="Hawes A."/>
            <person name="Holder M."/>
            <person name="Jhangiani S."/>
            <person name="Johnson A."/>
            <person name="Khan Z."/>
            <person name="Li Z."/>
            <person name="Liu W."/>
            <person name="Liu X."/>
            <person name="Perez L."/>
            <person name="Shen H."/>
            <person name="Wang Q."/>
            <person name="Watt J."/>
            <person name="Xi L."/>
            <person name="Xin Y."/>
            <person name="Zhou J."/>
            <person name="Deng J."/>
            <person name="Jiang H."/>
            <person name="Liu Y."/>
            <person name="Qu J."/>
            <person name="Song X.-Z."/>
            <person name="Zhang L."/>
            <person name="Villasana D."/>
            <person name="Johnson A."/>
            <person name="Liu J."/>
            <person name="Liyanage D."/>
            <person name="Lorensuhewa L."/>
            <person name="Robinson T."/>
            <person name="Song A."/>
            <person name="Song B.-B."/>
            <person name="Dinh H."/>
            <person name="Thornton R."/>
            <person name="Coyle M."/>
            <person name="Francisco L."/>
            <person name="Jackson L."/>
            <person name="Javaid M."/>
            <person name="Korchina V."/>
            <person name="Kovar C."/>
            <person name="Mata R."/>
            <person name="Mathew T."/>
            <person name="Ngo R."/>
            <person name="Nguyen L."/>
            <person name="Nguyen N."/>
            <person name="Okwuonu G."/>
            <person name="Ongeri F."/>
            <person name="Pham C."/>
            <person name="Simmons D."/>
            <person name="Wilczek-Boney K."/>
            <person name="Hale W."/>
            <person name="Jakkamsetti A."/>
            <person name="Pham P."/>
            <person name="Ruth R."/>
            <person name="San Lucas F."/>
            <person name="Warren J."/>
            <person name="Zhang J."/>
            <person name="Zhao Z."/>
            <person name="Zhou C."/>
            <person name="Zhu D."/>
            <person name="Lee S."/>
            <person name="Bess C."/>
            <person name="Blankenburg K."/>
            <person name="Forbes L."/>
            <person name="Fu Q."/>
            <person name="Gubbala S."/>
            <person name="Hirani K."/>
            <person name="Jayaseelan J.C."/>
            <person name="Lara F."/>
            <person name="Munidasa M."/>
            <person name="Palculict T."/>
            <person name="Patil S."/>
            <person name="Pu L.-L."/>
            <person name="Saada N."/>
            <person name="Tang L."/>
            <person name="Weissenberger G."/>
            <person name="Zhu Y."/>
            <person name="Hemphill L."/>
            <person name="Shang Y."/>
            <person name="Youmans B."/>
            <person name="Ayvaz T."/>
            <person name="Ross M."/>
            <person name="Santibanez J."/>
            <person name="Aqrawi P."/>
            <person name="Gross S."/>
            <person name="Joshi V."/>
            <person name="Fowler G."/>
            <person name="Nazareth L."/>
            <person name="Reid J."/>
            <person name="Worley K."/>
            <person name="Petrosino J."/>
            <person name="Highlander S."/>
            <person name="Gibbs R."/>
        </authorList>
    </citation>
    <scope>NUCLEOTIDE SEQUENCE [LARGE SCALE GENOMIC DNA]</scope>
    <source>
        <strain evidence="1">ATCC 33861</strain>
    </source>
</reference>
<dbReference type="InterPro" id="IPR017853">
    <property type="entry name" value="GH"/>
</dbReference>
<organism evidence="1 2">
    <name type="scientific">Sphingobacterium spiritivorum ATCC 33861</name>
    <dbReference type="NCBI Taxonomy" id="525373"/>
    <lineage>
        <taxon>Bacteria</taxon>
        <taxon>Pseudomonadati</taxon>
        <taxon>Bacteroidota</taxon>
        <taxon>Sphingobacteriia</taxon>
        <taxon>Sphingobacteriales</taxon>
        <taxon>Sphingobacteriaceae</taxon>
        <taxon>Sphingobacterium</taxon>
    </lineage>
</organism>
<dbReference type="HOGENOM" id="CLU_061733_0_0_10"/>
<dbReference type="InterPro" id="IPR032320">
    <property type="entry name" value="GH18_BT1044-like"/>
</dbReference>
<dbReference type="Gene3D" id="3.20.20.80">
    <property type="entry name" value="Glycosidases"/>
    <property type="match status" value="1"/>
</dbReference>
<accession>D7VR40</accession>
<comment type="caution">
    <text evidence="1">The sequence shown here is derived from an EMBL/GenBank/DDBJ whole genome shotgun (WGS) entry which is preliminary data.</text>
</comment>
<dbReference type="PROSITE" id="PS01095">
    <property type="entry name" value="GH18_1"/>
    <property type="match status" value="1"/>
</dbReference>
<evidence type="ECO:0000313" key="1">
    <source>
        <dbReference type="EMBL" id="EFK56241.1"/>
    </source>
</evidence>